<gene>
    <name evidence="5" type="ORF">BFP71_01790</name>
</gene>
<dbReference type="STRING" id="1563681.BFP71_01790"/>
<keyword evidence="1" id="KW-0805">Transcription regulation</keyword>
<evidence type="ECO:0000256" key="1">
    <source>
        <dbReference type="ARBA" id="ARBA00023015"/>
    </source>
</evidence>
<dbReference type="Gene3D" id="1.10.10.10">
    <property type="entry name" value="Winged helix-like DNA-binding domain superfamily/Winged helix DNA-binding domain"/>
    <property type="match status" value="1"/>
</dbReference>
<keyword evidence="2" id="KW-0238">DNA-binding</keyword>
<keyword evidence="3" id="KW-0804">Transcription</keyword>
<dbReference type="GO" id="GO:0003700">
    <property type="term" value="F:DNA-binding transcription factor activity"/>
    <property type="evidence" value="ECO:0007669"/>
    <property type="project" value="InterPro"/>
</dbReference>
<dbReference type="SUPFAM" id="SSF46785">
    <property type="entry name" value="Winged helix' DNA-binding domain"/>
    <property type="match status" value="1"/>
</dbReference>
<feature type="domain" description="HTH marR-type" evidence="4">
    <location>
        <begin position="11"/>
        <end position="150"/>
    </location>
</feature>
<reference evidence="5 6" key="1">
    <citation type="submission" date="2016-08" db="EMBL/GenBank/DDBJ databases">
        <title>Draft genome of Fabibacter sp. strain SK-8.</title>
        <authorList>
            <person name="Wong S.-K."/>
            <person name="Hamasaki K."/>
            <person name="Yoshizawa S."/>
        </authorList>
    </citation>
    <scope>NUCLEOTIDE SEQUENCE [LARGE SCALE GENOMIC DNA]</scope>
    <source>
        <strain evidence="5 6">SK-8</strain>
    </source>
</reference>
<dbReference type="PROSITE" id="PS50995">
    <property type="entry name" value="HTH_MARR_2"/>
    <property type="match status" value="1"/>
</dbReference>
<dbReference type="InterPro" id="IPR000835">
    <property type="entry name" value="HTH_MarR-typ"/>
</dbReference>
<dbReference type="InterPro" id="IPR023187">
    <property type="entry name" value="Tscrpt_reg_MarR-type_CS"/>
</dbReference>
<name>A0A1E5T4Y4_9BACT</name>
<dbReference type="OrthoDB" id="996843at2"/>
<dbReference type="Pfam" id="PF01047">
    <property type="entry name" value="MarR"/>
    <property type="match status" value="1"/>
</dbReference>
<dbReference type="AlphaFoldDB" id="A0A1E5T4Y4"/>
<dbReference type="PRINTS" id="PR00598">
    <property type="entry name" value="HTHMARR"/>
</dbReference>
<dbReference type="GO" id="GO:0003677">
    <property type="term" value="F:DNA binding"/>
    <property type="evidence" value="ECO:0007669"/>
    <property type="project" value="UniProtKB-KW"/>
</dbReference>
<organism evidence="5 6">
    <name type="scientific">Roseivirga misakiensis</name>
    <dbReference type="NCBI Taxonomy" id="1563681"/>
    <lineage>
        <taxon>Bacteria</taxon>
        <taxon>Pseudomonadati</taxon>
        <taxon>Bacteroidota</taxon>
        <taxon>Cytophagia</taxon>
        <taxon>Cytophagales</taxon>
        <taxon>Roseivirgaceae</taxon>
        <taxon>Roseivirga</taxon>
    </lineage>
</organism>
<dbReference type="Proteomes" id="UP000095552">
    <property type="component" value="Unassembled WGS sequence"/>
</dbReference>
<accession>A0A1E5T4Y4</accession>
<dbReference type="PANTHER" id="PTHR42756:SF1">
    <property type="entry name" value="TRANSCRIPTIONAL REPRESSOR OF EMRAB OPERON"/>
    <property type="match status" value="1"/>
</dbReference>
<dbReference type="EMBL" id="MDGQ01000003">
    <property type="protein sequence ID" value="OEK06434.1"/>
    <property type="molecule type" value="Genomic_DNA"/>
</dbReference>
<proteinExistence type="predicted"/>
<keyword evidence="6" id="KW-1185">Reference proteome</keyword>
<dbReference type="InterPro" id="IPR036390">
    <property type="entry name" value="WH_DNA-bd_sf"/>
</dbReference>
<sequence length="152" mass="17796">MDFGKALFHLNNNLGYNLYRAYLLFHRELIRALKGYQVTPEQWQVLIILWNHGSVTPTEISGVTLQDLPSISRMLVRMEKNGWIQRVVNKEDGRSFHVVLTEKGRKSKNEMIIKLDNHFAGYLQEVPRVLHDEIRSELQNLRAHLGDYTPKK</sequence>
<dbReference type="SMART" id="SM00347">
    <property type="entry name" value="HTH_MARR"/>
    <property type="match status" value="1"/>
</dbReference>
<dbReference type="RefSeq" id="WP_069833746.1">
    <property type="nucleotide sequence ID" value="NZ_MDGQ01000003.1"/>
</dbReference>
<evidence type="ECO:0000256" key="3">
    <source>
        <dbReference type="ARBA" id="ARBA00023163"/>
    </source>
</evidence>
<evidence type="ECO:0000256" key="2">
    <source>
        <dbReference type="ARBA" id="ARBA00023125"/>
    </source>
</evidence>
<evidence type="ECO:0000313" key="5">
    <source>
        <dbReference type="EMBL" id="OEK06434.1"/>
    </source>
</evidence>
<evidence type="ECO:0000259" key="4">
    <source>
        <dbReference type="PROSITE" id="PS50995"/>
    </source>
</evidence>
<dbReference type="PANTHER" id="PTHR42756">
    <property type="entry name" value="TRANSCRIPTIONAL REGULATOR, MARR"/>
    <property type="match status" value="1"/>
</dbReference>
<protein>
    <recommendedName>
        <fullName evidence="4">HTH marR-type domain-containing protein</fullName>
    </recommendedName>
</protein>
<dbReference type="PROSITE" id="PS01117">
    <property type="entry name" value="HTH_MARR_1"/>
    <property type="match status" value="1"/>
</dbReference>
<evidence type="ECO:0000313" key="6">
    <source>
        <dbReference type="Proteomes" id="UP000095552"/>
    </source>
</evidence>
<dbReference type="InterPro" id="IPR036388">
    <property type="entry name" value="WH-like_DNA-bd_sf"/>
</dbReference>
<comment type="caution">
    <text evidence="5">The sequence shown here is derived from an EMBL/GenBank/DDBJ whole genome shotgun (WGS) entry which is preliminary data.</text>
</comment>